<dbReference type="RefSeq" id="WP_126301224.1">
    <property type="nucleotide sequence ID" value="NZ_LR134495.1"/>
</dbReference>
<evidence type="ECO:0000313" key="1">
    <source>
        <dbReference type="EMBL" id="VEI74838.1"/>
    </source>
</evidence>
<reference evidence="1" key="1">
    <citation type="submission" date="2018-12" db="EMBL/GenBank/DDBJ databases">
        <authorList>
            <consortium name="Pathogen Informatics"/>
        </authorList>
    </citation>
    <scope>NUCLEOTIDE SEQUENCE [LARGE SCALE GENOMIC DNA]</scope>
    <source>
        <strain evidence="1">NCTC10643</strain>
    </source>
</reference>
<protein>
    <submittedName>
        <fullName evidence="1">Uncharacterized protein conserved in bacteria (DUF2313)</fullName>
    </submittedName>
</protein>
<name>A0A3S5B1B0_MANHA</name>
<dbReference type="Proteomes" id="UP000271188">
    <property type="component" value="Chromosome"/>
</dbReference>
<sequence length="194" mass="22055">MPELYHAEILKKLYPPVSYDINGEQFIVQCEVDGRCFDRLQASAEQMLAAIEPSTSRTMLADWERVCGIATDLSKSYSDRVKRVIIQLNAVGGLSIPYFIQLAESIGYKIEIKEFSHLANDLPNAGDIPIQNSPPEVLGYMWRVDVKNADDNITRFRAGQSMAGDRLTDFGDRILEEFFKDLKPAHTYCYFAYK</sequence>
<dbReference type="AlphaFoldDB" id="A0A3S5B1B0"/>
<organism evidence="1 2">
    <name type="scientific">Mannheimia haemolytica</name>
    <name type="common">Pasteurella haemolytica</name>
    <dbReference type="NCBI Taxonomy" id="75985"/>
    <lineage>
        <taxon>Bacteria</taxon>
        <taxon>Pseudomonadati</taxon>
        <taxon>Pseudomonadota</taxon>
        <taxon>Gammaproteobacteria</taxon>
        <taxon>Pasteurellales</taxon>
        <taxon>Pasteurellaceae</taxon>
        <taxon>Mannheimia</taxon>
    </lineage>
</organism>
<dbReference type="Pfam" id="PF10076">
    <property type="entry name" value="Phage_Mu_Gp48"/>
    <property type="match status" value="1"/>
</dbReference>
<dbReference type="InterPro" id="IPR018755">
    <property type="entry name" value="Phage_Mu_Gp48"/>
</dbReference>
<gene>
    <name evidence="1" type="ORF">NCTC10643_00277</name>
</gene>
<proteinExistence type="predicted"/>
<evidence type="ECO:0000313" key="2">
    <source>
        <dbReference type="Proteomes" id="UP000271188"/>
    </source>
</evidence>
<dbReference type="EMBL" id="LR134495">
    <property type="protein sequence ID" value="VEI74838.1"/>
    <property type="molecule type" value="Genomic_DNA"/>
</dbReference>
<accession>A0A3S5B1B0</accession>